<dbReference type="PROSITE" id="PS50206">
    <property type="entry name" value="RHODANESE_3"/>
    <property type="match status" value="2"/>
</dbReference>
<accession>A0ABS6SIW1</accession>
<evidence type="ECO:0000313" key="3">
    <source>
        <dbReference type="EMBL" id="MBV7264831.1"/>
    </source>
</evidence>
<dbReference type="SMART" id="SM00450">
    <property type="entry name" value="RHOD"/>
    <property type="match status" value="2"/>
</dbReference>
<dbReference type="InterPro" id="IPR001307">
    <property type="entry name" value="Thiosulphate_STrfase_CS"/>
</dbReference>
<feature type="domain" description="Rhodanese" evidence="2">
    <location>
        <begin position="19"/>
        <end position="136"/>
    </location>
</feature>
<dbReference type="CDD" id="cd01449">
    <property type="entry name" value="TST_Repeat_2"/>
    <property type="match status" value="1"/>
</dbReference>
<dbReference type="Pfam" id="PF00581">
    <property type="entry name" value="Rhodanese"/>
    <property type="match status" value="2"/>
</dbReference>
<keyword evidence="1" id="KW-0808">Transferase</keyword>
<dbReference type="InterPro" id="IPR001763">
    <property type="entry name" value="Rhodanese-like_dom"/>
</dbReference>
<dbReference type="PROSITE" id="PS00380">
    <property type="entry name" value="RHODANESE_1"/>
    <property type="match status" value="1"/>
</dbReference>
<sequence>MTDTIPSLVSTDWLAARLGSDNLVILDASYHLPAANRDSRAEFEAAHIPGARFLDLASLTDAASDVPSALPTADQLSNRLDRLGVEPDDAVVIYDDSDLKTSARAWFTLTAHGIEDVAILDGGLGKWKTQGGTLERGSASFDPVATGGVFSPQGVRSKRDMLGNLDTETEQVLDARSADRVFGSGTDPVHGGQNGRIPGSLNLPFGKVFNADGTYKSADALREAFREAGVDLERPVVTTCGSGITASVLLFALHLIGKRDTALYDGSWQEWSADPDTPKAQGPA</sequence>
<feature type="domain" description="Rhodanese" evidence="2">
    <location>
        <begin position="166"/>
        <end position="280"/>
    </location>
</feature>
<keyword evidence="4" id="KW-1185">Reference proteome</keyword>
<dbReference type="EMBL" id="JAGSPB010000001">
    <property type="protein sequence ID" value="MBV7264831.1"/>
    <property type="molecule type" value="Genomic_DNA"/>
</dbReference>
<dbReference type="PANTHER" id="PTHR11364:SF27">
    <property type="entry name" value="SULFURTRANSFERASE"/>
    <property type="match status" value="1"/>
</dbReference>
<dbReference type="InterPro" id="IPR045078">
    <property type="entry name" value="TST/MPST-like"/>
</dbReference>
<protein>
    <submittedName>
        <fullName evidence="3">Sulfurtransferase</fullName>
    </submittedName>
</protein>
<dbReference type="PANTHER" id="PTHR11364">
    <property type="entry name" value="THIOSULFATE SULFERTANSFERASE"/>
    <property type="match status" value="1"/>
</dbReference>
<dbReference type="CDD" id="cd01448">
    <property type="entry name" value="TST_Repeat_1"/>
    <property type="match status" value="1"/>
</dbReference>
<name>A0ABS6SIW1_9SPHN</name>
<comment type="caution">
    <text evidence="3">The sequence shown here is derived from an EMBL/GenBank/DDBJ whole genome shotgun (WGS) entry which is preliminary data.</text>
</comment>
<reference evidence="3 4" key="1">
    <citation type="submission" date="2021-04" db="EMBL/GenBank/DDBJ databases">
        <authorList>
            <person name="Pira H."/>
            <person name="Risdian C."/>
            <person name="Wink J."/>
        </authorList>
    </citation>
    <scope>NUCLEOTIDE SEQUENCE [LARGE SCALE GENOMIC DNA]</scope>
    <source>
        <strain evidence="3 4">WH131</strain>
    </source>
</reference>
<evidence type="ECO:0000259" key="2">
    <source>
        <dbReference type="PROSITE" id="PS50206"/>
    </source>
</evidence>
<evidence type="ECO:0000313" key="4">
    <source>
        <dbReference type="Proteomes" id="UP000699975"/>
    </source>
</evidence>
<gene>
    <name evidence="3" type="ORF">KCG45_01410</name>
</gene>
<dbReference type="RefSeq" id="WP_218315364.1">
    <property type="nucleotide sequence ID" value="NZ_JAGSPB010000001.1"/>
</dbReference>
<dbReference type="Proteomes" id="UP000699975">
    <property type="component" value="Unassembled WGS sequence"/>
</dbReference>
<evidence type="ECO:0000256" key="1">
    <source>
        <dbReference type="ARBA" id="ARBA00022679"/>
    </source>
</evidence>
<organism evidence="3 4">
    <name type="scientific">Erythrobacter ani</name>
    <dbReference type="NCBI Taxonomy" id="2827235"/>
    <lineage>
        <taxon>Bacteria</taxon>
        <taxon>Pseudomonadati</taxon>
        <taxon>Pseudomonadota</taxon>
        <taxon>Alphaproteobacteria</taxon>
        <taxon>Sphingomonadales</taxon>
        <taxon>Erythrobacteraceae</taxon>
        <taxon>Erythrobacter/Porphyrobacter group</taxon>
        <taxon>Erythrobacter</taxon>
    </lineage>
</organism>
<proteinExistence type="predicted"/>